<dbReference type="GO" id="GO:0003677">
    <property type="term" value="F:DNA binding"/>
    <property type="evidence" value="ECO:0007669"/>
    <property type="project" value="InterPro"/>
</dbReference>
<proteinExistence type="predicted"/>
<keyword evidence="3" id="KW-0597">Phosphoprotein</keyword>
<dbReference type="RefSeq" id="WP_183278804.1">
    <property type="nucleotide sequence ID" value="NZ_BLZR01000001.1"/>
</dbReference>
<gene>
    <name evidence="6" type="ORF">bsdtw1_03561</name>
</gene>
<evidence type="ECO:0000259" key="4">
    <source>
        <dbReference type="PROSITE" id="PS50110"/>
    </source>
</evidence>
<feature type="domain" description="Response regulatory" evidence="4">
    <location>
        <begin position="2"/>
        <end position="120"/>
    </location>
</feature>
<reference evidence="6 7" key="1">
    <citation type="submission" date="2020-07" db="EMBL/GenBank/DDBJ databases">
        <title>A new beta-1,3-glucan-decomposing anaerobic bacterium isolated from anoxic soil subjected to biological soil disinfestation.</title>
        <authorList>
            <person name="Ueki A."/>
            <person name="Tonouchi A."/>
        </authorList>
    </citation>
    <scope>NUCLEOTIDE SEQUENCE [LARGE SCALE GENOMIC DNA]</scope>
    <source>
        <strain evidence="6 7">TW1</strain>
    </source>
</reference>
<organism evidence="6 7">
    <name type="scientific">Clostridium fungisolvens</name>
    <dbReference type="NCBI Taxonomy" id="1604897"/>
    <lineage>
        <taxon>Bacteria</taxon>
        <taxon>Bacillati</taxon>
        <taxon>Bacillota</taxon>
        <taxon>Clostridia</taxon>
        <taxon>Eubacteriales</taxon>
        <taxon>Clostridiaceae</taxon>
        <taxon>Clostridium</taxon>
    </lineage>
</organism>
<dbReference type="Gene3D" id="2.40.50.1020">
    <property type="entry name" value="LytTr DNA-binding domain"/>
    <property type="match status" value="1"/>
</dbReference>
<dbReference type="PROSITE" id="PS50110">
    <property type="entry name" value="RESPONSE_REGULATORY"/>
    <property type="match status" value="1"/>
</dbReference>
<feature type="modified residue" description="4-aspartylphosphate" evidence="3">
    <location>
        <position position="57"/>
    </location>
</feature>
<comment type="function">
    <text evidence="2">May play the central regulatory role in sporulation. It may be an element of the effector pathway responsible for the activation of sporulation genes in response to nutritional stress. Spo0A may act in concert with spo0H (a sigma factor) to control the expression of some genes that are critical to the sporulation process.</text>
</comment>
<evidence type="ECO:0000259" key="5">
    <source>
        <dbReference type="PROSITE" id="PS50930"/>
    </source>
</evidence>
<dbReference type="Pfam" id="PF04397">
    <property type="entry name" value="LytTR"/>
    <property type="match status" value="1"/>
</dbReference>
<evidence type="ECO:0000313" key="7">
    <source>
        <dbReference type="Proteomes" id="UP000580568"/>
    </source>
</evidence>
<comment type="caution">
    <text evidence="6">The sequence shown here is derived from an EMBL/GenBank/DDBJ whole genome shotgun (WGS) entry which is preliminary data.</text>
</comment>
<keyword evidence="7" id="KW-1185">Reference proteome</keyword>
<dbReference type="SMART" id="SM00448">
    <property type="entry name" value="REC"/>
    <property type="match status" value="1"/>
</dbReference>
<dbReference type="AlphaFoldDB" id="A0A6V8SRC6"/>
<dbReference type="GO" id="GO:0000156">
    <property type="term" value="F:phosphorelay response regulator activity"/>
    <property type="evidence" value="ECO:0007669"/>
    <property type="project" value="InterPro"/>
</dbReference>
<dbReference type="InterPro" id="IPR011006">
    <property type="entry name" value="CheY-like_superfamily"/>
</dbReference>
<dbReference type="PROSITE" id="PS50930">
    <property type="entry name" value="HTH_LYTTR"/>
    <property type="match status" value="1"/>
</dbReference>
<evidence type="ECO:0000256" key="3">
    <source>
        <dbReference type="PROSITE-ProRule" id="PRU00169"/>
    </source>
</evidence>
<dbReference type="CDD" id="cd00156">
    <property type="entry name" value="REC"/>
    <property type="match status" value="1"/>
</dbReference>
<name>A0A6V8SRC6_9CLOT</name>
<dbReference type="Gene3D" id="3.40.50.2300">
    <property type="match status" value="1"/>
</dbReference>
<dbReference type="Pfam" id="PF00072">
    <property type="entry name" value="Response_reg"/>
    <property type="match status" value="1"/>
</dbReference>
<protein>
    <recommendedName>
        <fullName evidence="1">Stage 0 sporulation protein A homolog</fullName>
    </recommendedName>
</protein>
<sequence>MKIAICDDSRMTLEYMSEKIRNVLLQQKYSASIETFDNSEVFMKYIGYEFYDVIFLDVDMPNFSGFDIAKKLQVCAIVSMIIFISNLEESVYESLQFRPFRFIRKSQFEKEIYGVTEALIKTLIYSKEHITITASNQQIRLDPNKIIYVECIDKTLKVVSQSKVMEFRYRLGDMESLLKEYGFIRIHKGYLVNYRCIASIKRNCEIVLESGERLPMSRKRVKEVFQEFGRLV</sequence>
<dbReference type="PANTHER" id="PTHR37299:SF1">
    <property type="entry name" value="STAGE 0 SPORULATION PROTEIN A HOMOLOG"/>
    <property type="match status" value="1"/>
</dbReference>
<feature type="domain" description="HTH LytTR-type" evidence="5">
    <location>
        <begin position="130"/>
        <end position="230"/>
    </location>
</feature>
<dbReference type="PANTHER" id="PTHR37299">
    <property type="entry name" value="TRANSCRIPTIONAL REGULATOR-RELATED"/>
    <property type="match status" value="1"/>
</dbReference>
<dbReference type="SUPFAM" id="SSF52172">
    <property type="entry name" value="CheY-like"/>
    <property type="match status" value="1"/>
</dbReference>
<evidence type="ECO:0000256" key="1">
    <source>
        <dbReference type="ARBA" id="ARBA00018672"/>
    </source>
</evidence>
<dbReference type="InterPro" id="IPR046947">
    <property type="entry name" value="LytR-like"/>
</dbReference>
<dbReference type="Proteomes" id="UP000580568">
    <property type="component" value="Unassembled WGS sequence"/>
</dbReference>
<dbReference type="InterPro" id="IPR007492">
    <property type="entry name" value="LytTR_DNA-bd_dom"/>
</dbReference>
<evidence type="ECO:0000313" key="6">
    <source>
        <dbReference type="EMBL" id="GFP77433.1"/>
    </source>
</evidence>
<evidence type="ECO:0000256" key="2">
    <source>
        <dbReference type="ARBA" id="ARBA00024867"/>
    </source>
</evidence>
<accession>A0A6V8SRC6</accession>
<dbReference type="EMBL" id="BLZR01000001">
    <property type="protein sequence ID" value="GFP77433.1"/>
    <property type="molecule type" value="Genomic_DNA"/>
</dbReference>
<dbReference type="InterPro" id="IPR001789">
    <property type="entry name" value="Sig_transdc_resp-reg_receiver"/>
</dbReference>
<dbReference type="SMART" id="SM00850">
    <property type="entry name" value="LytTR"/>
    <property type="match status" value="1"/>
</dbReference>